<reference evidence="1" key="1">
    <citation type="submission" date="2020-10" db="EMBL/GenBank/DDBJ databases">
        <authorList>
            <person name="Gilroy R."/>
        </authorList>
    </citation>
    <scope>NUCLEOTIDE SEQUENCE</scope>
    <source>
        <strain evidence="1">1063</strain>
    </source>
</reference>
<sequence length="164" mass="18672">MRELEYVESADEALDIMRKLAALEEEIEKTAHTAFTVVFSDGKATDISLTNRFGDGSEPAKELRADKCSYKVSSDRFFEEGDGFYIEITRVWSDGSWRKSYSEAYITAMLYDELADSYTVECEIALDGENTRNFSVTASKTEWQVSYGFTKITGYYEAHFGRTV</sequence>
<evidence type="ECO:0000313" key="2">
    <source>
        <dbReference type="Proteomes" id="UP000824088"/>
    </source>
</evidence>
<organism evidence="1 2">
    <name type="scientific">Candidatus Limadaptatus stercorigallinarum</name>
    <dbReference type="NCBI Taxonomy" id="2840845"/>
    <lineage>
        <taxon>Bacteria</taxon>
        <taxon>Bacillati</taxon>
        <taxon>Bacillota</taxon>
        <taxon>Clostridia</taxon>
        <taxon>Eubacteriales</taxon>
        <taxon>Candidatus Limadaptatus</taxon>
    </lineage>
</organism>
<comment type="caution">
    <text evidence="1">The sequence shown here is derived from an EMBL/GenBank/DDBJ whole genome shotgun (WGS) entry which is preliminary data.</text>
</comment>
<dbReference type="EMBL" id="DVMN01000122">
    <property type="protein sequence ID" value="HIU21902.1"/>
    <property type="molecule type" value="Genomic_DNA"/>
</dbReference>
<dbReference type="AlphaFoldDB" id="A0A9D1HT92"/>
<gene>
    <name evidence="1" type="ORF">IAD51_06740</name>
</gene>
<dbReference type="Proteomes" id="UP000824088">
    <property type="component" value="Unassembled WGS sequence"/>
</dbReference>
<evidence type="ECO:0000313" key="1">
    <source>
        <dbReference type="EMBL" id="HIU21902.1"/>
    </source>
</evidence>
<proteinExistence type="predicted"/>
<name>A0A9D1HT92_9FIRM</name>
<accession>A0A9D1HT92</accession>
<reference evidence="1" key="2">
    <citation type="journal article" date="2021" name="PeerJ">
        <title>Extensive microbial diversity within the chicken gut microbiome revealed by metagenomics and culture.</title>
        <authorList>
            <person name="Gilroy R."/>
            <person name="Ravi A."/>
            <person name="Getino M."/>
            <person name="Pursley I."/>
            <person name="Horton D.L."/>
            <person name="Alikhan N.F."/>
            <person name="Baker D."/>
            <person name="Gharbi K."/>
            <person name="Hall N."/>
            <person name="Watson M."/>
            <person name="Adriaenssens E.M."/>
            <person name="Foster-Nyarko E."/>
            <person name="Jarju S."/>
            <person name="Secka A."/>
            <person name="Antonio M."/>
            <person name="Oren A."/>
            <person name="Chaudhuri R.R."/>
            <person name="La Ragione R."/>
            <person name="Hildebrand F."/>
            <person name="Pallen M.J."/>
        </authorList>
    </citation>
    <scope>NUCLEOTIDE SEQUENCE</scope>
    <source>
        <strain evidence="1">1063</strain>
    </source>
</reference>
<protein>
    <submittedName>
        <fullName evidence="1">Uncharacterized protein</fullName>
    </submittedName>
</protein>